<evidence type="ECO:0000313" key="3">
    <source>
        <dbReference type="Proteomes" id="UP000642284"/>
    </source>
</evidence>
<dbReference type="PROSITE" id="PS51318">
    <property type="entry name" value="TAT"/>
    <property type="match status" value="1"/>
</dbReference>
<proteinExistence type="predicted"/>
<dbReference type="PROSITE" id="PS51257">
    <property type="entry name" value="PROKAR_LIPOPROTEIN"/>
    <property type="match status" value="1"/>
</dbReference>
<keyword evidence="1" id="KW-0732">Signal</keyword>
<protein>
    <submittedName>
        <fullName evidence="2">Extracellular solute-binding protein</fullName>
    </submittedName>
</protein>
<feature type="signal peptide" evidence="1">
    <location>
        <begin position="1"/>
        <end position="28"/>
    </location>
</feature>
<feature type="chain" id="PRO_5046029313" evidence="1">
    <location>
        <begin position="29"/>
        <end position="452"/>
    </location>
</feature>
<dbReference type="PANTHER" id="PTHR43649:SF12">
    <property type="entry name" value="DIACETYLCHITOBIOSE BINDING PROTEIN DASA"/>
    <property type="match status" value="1"/>
</dbReference>
<sequence length="452" mass="47829">MASTTSRRNFLRGSTAAALAVTAGGALASCAGSVNENKGTGGGGKGGTTTIKLMANENEFAPELIKAFETAHPDIKVEVLVYDDTRLNAMLSGGDAPDLVRGTGATITPYIAKSGMAAPLDDYFAKSKVLKADDLAPVNDVWRFDGTKQGAGPRYGMAKDYSQDNTFWYNTKVFEAAGAKLPSATEPLTYDALLELGQKLTKRSGGKIKTYGLDLFGVSIFPKLMTMVSSAGGTVFAENLESVDFSTAEARDALGYYLEFARADVGASVIAPAPEAGTAPLFKADRYGILSAGYWLGGALYADKVADHIGFAPAPQFGSTRVSPCFGATGLWIPEKSSHKDAAWTFFEWFMGGEQAKARATSGWGLPALKSLEGELPSAKPAQKQAKEVQTAELAHFSTLTFSPYAKVDALEAALQQQLTVALKDKHSTGKLADALNDKVNKLLQQGVELTK</sequence>
<dbReference type="InterPro" id="IPR050490">
    <property type="entry name" value="Bact_solute-bd_prot1"/>
</dbReference>
<reference evidence="2 3" key="1">
    <citation type="submission" date="2020-08" db="EMBL/GenBank/DDBJ databases">
        <title>Genemic of Streptomyces polyaspartic.</title>
        <authorList>
            <person name="Liu W."/>
        </authorList>
    </citation>
    <scope>NUCLEOTIDE SEQUENCE [LARGE SCALE GENOMIC DNA]</scope>
    <source>
        <strain evidence="2 3">TRM66268-LWL</strain>
    </source>
</reference>
<name>A0ABR7SX33_9ACTN</name>
<comment type="caution">
    <text evidence="2">The sequence shown here is derived from an EMBL/GenBank/DDBJ whole genome shotgun (WGS) entry which is preliminary data.</text>
</comment>
<dbReference type="Proteomes" id="UP000642284">
    <property type="component" value="Unassembled WGS sequence"/>
</dbReference>
<keyword evidence="3" id="KW-1185">Reference proteome</keyword>
<accession>A0ABR7SX33</accession>
<dbReference type="Gene3D" id="3.40.190.10">
    <property type="entry name" value="Periplasmic binding protein-like II"/>
    <property type="match status" value="1"/>
</dbReference>
<dbReference type="RefSeq" id="WP_187819848.1">
    <property type="nucleotide sequence ID" value="NZ_JACTVJ010000042.1"/>
</dbReference>
<dbReference type="SUPFAM" id="SSF53850">
    <property type="entry name" value="Periplasmic binding protein-like II"/>
    <property type="match status" value="1"/>
</dbReference>
<dbReference type="Pfam" id="PF01547">
    <property type="entry name" value="SBP_bac_1"/>
    <property type="match status" value="1"/>
</dbReference>
<evidence type="ECO:0000256" key="1">
    <source>
        <dbReference type="SAM" id="SignalP"/>
    </source>
</evidence>
<dbReference type="PANTHER" id="PTHR43649">
    <property type="entry name" value="ARABINOSE-BINDING PROTEIN-RELATED"/>
    <property type="match status" value="1"/>
</dbReference>
<evidence type="ECO:0000313" key="2">
    <source>
        <dbReference type="EMBL" id="MBC9719444.1"/>
    </source>
</evidence>
<organism evidence="2 3">
    <name type="scientific">Streptomyces polyasparticus</name>
    <dbReference type="NCBI Taxonomy" id="2767826"/>
    <lineage>
        <taxon>Bacteria</taxon>
        <taxon>Bacillati</taxon>
        <taxon>Actinomycetota</taxon>
        <taxon>Actinomycetes</taxon>
        <taxon>Kitasatosporales</taxon>
        <taxon>Streptomycetaceae</taxon>
        <taxon>Streptomyces</taxon>
    </lineage>
</organism>
<dbReference type="InterPro" id="IPR006059">
    <property type="entry name" value="SBP"/>
</dbReference>
<gene>
    <name evidence="2" type="ORF">H9Y04_43755</name>
</gene>
<dbReference type="EMBL" id="JACTVJ010000042">
    <property type="protein sequence ID" value="MBC9719444.1"/>
    <property type="molecule type" value="Genomic_DNA"/>
</dbReference>
<dbReference type="InterPro" id="IPR006311">
    <property type="entry name" value="TAT_signal"/>
</dbReference>